<dbReference type="FunFam" id="3.40.50.300:FF:003233">
    <property type="entry name" value="ATP-binding cassette sub-family C member 8"/>
    <property type="match status" value="1"/>
</dbReference>
<feature type="transmembrane region" description="Helical" evidence="13">
    <location>
        <begin position="167"/>
        <end position="185"/>
    </location>
</feature>
<feature type="transmembrane region" description="Helical" evidence="13">
    <location>
        <begin position="1201"/>
        <end position="1221"/>
    </location>
</feature>
<dbReference type="InterPro" id="IPR011527">
    <property type="entry name" value="ABC1_TM_dom"/>
</dbReference>
<evidence type="ECO:0000256" key="12">
    <source>
        <dbReference type="SAM" id="MobiDB-lite"/>
    </source>
</evidence>
<evidence type="ECO:0000313" key="17">
    <source>
        <dbReference type="Proteomes" id="UP000694395"/>
    </source>
</evidence>
<comment type="subcellular location">
    <subcellularLocation>
        <location evidence="1">Membrane</location>
    </subcellularLocation>
</comment>
<feature type="transmembrane region" description="Helical" evidence="13">
    <location>
        <begin position="573"/>
        <end position="595"/>
    </location>
</feature>
<dbReference type="PRINTS" id="PR01092">
    <property type="entry name" value="SULFNYLUREAR"/>
</dbReference>
<feature type="transmembrane region" description="Helical" evidence="13">
    <location>
        <begin position="33"/>
        <end position="52"/>
    </location>
</feature>
<evidence type="ECO:0000256" key="10">
    <source>
        <dbReference type="ARBA" id="ARBA00023170"/>
    </source>
</evidence>
<feature type="transmembrane region" description="Helical" evidence="13">
    <location>
        <begin position="343"/>
        <end position="370"/>
    </location>
</feature>
<dbReference type="GO" id="GO:0008281">
    <property type="term" value="F:sulfonylurea receptor activity"/>
    <property type="evidence" value="ECO:0007669"/>
    <property type="project" value="InterPro"/>
</dbReference>
<keyword evidence="10" id="KW-0675">Receptor</keyword>
<feature type="transmembrane region" description="Helical" evidence="13">
    <location>
        <begin position="985"/>
        <end position="1008"/>
    </location>
</feature>
<dbReference type="InterPro" id="IPR003439">
    <property type="entry name" value="ABC_transporter-like_ATP-bd"/>
</dbReference>
<dbReference type="InterPro" id="IPR050173">
    <property type="entry name" value="ABC_transporter_C-like"/>
</dbReference>
<feature type="domain" description="ABC transmembrane type-1" evidence="15">
    <location>
        <begin position="944"/>
        <end position="1228"/>
    </location>
</feature>
<dbReference type="InterPro" id="IPR003593">
    <property type="entry name" value="AAA+_ATPase"/>
</dbReference>
<evidence type="ECO:0000259" key="14">
    <source>
        <dbReference type="PROSITE" id="PS50893"/>
    </source>
</evidence>
<protein>
    <submittedName>
        <fullName evidence="16">ATP-binding cassette, sub-family C (CFTR/MRP), member 8</fullName>
    </submittedName>
</protein>
<reference evidence="16" key="2">
    <citation type="submission" date="2025-08" db="UniProtKB">
        <authorList>
            <consortium name="Ensembl"/>
        </authorList>
    </citation>
    <scope>IDENTIFICATION</scope>
</reference>
<dbReference type="InterPro" id="IPR036640">
    <property type="entry name" value="ABC1_TM_sf"/>
</dbReference>
<dbReference type="FunFam" id="1.20.1560.10:FF:000005">
    <property type="entry name" value="ATP-binding cassette, sub-family C (CFTR/MRP), member 9"/>
    <property type="match status" value="1"/>
</dbReference>
<keyword evidence="11" id="KW-0325">Glycoprotein</keyword>
<keyword evidence="5" id="KW-0677">Repeat</keyword>
<evidence type="ECO:0000256" key="4">
    <source>
        <dbReference type="ARBA" id="ARBA00022692"/>
    </source>
</evidence>
<dbReference type="PANTHER" id="PTHR24223:SF187">
    <property type="entry name" value="ATP-BINDING CASSETTE SUB-FAMILY C MEMBER 8"/>
    <property type="match status" value="1"/>
</dbReference>
<feature type="transmembrane region" description="Helical" evidence="13">
    <location>
        <begin position="1078"/>
        <end position="1100"/>
    </location>
</feature>
<feature type="transmembrane region" description="Helical" evidence="13">
    <location>
        <begin position="926"/>
        <end position="948"/>
    </location>
</feature>
<keyword evidence="7" id="KW-0067">ATP-binding</keyword>
<feature type="domain" description="ABC transporter" evidence="14">
    <location>
        <begin position="1267"/>
        <end position="1501"/>
    </location>
</feature>
<dbReference type="InterPro" id="IPR027417">
    <property type="entry name" value="P-loop_NTPase"/>
</dbReference>
<proteinExistence type="inferred from homology"/>
<dbReference type="Ensembl" id="ENSOMYT00000094018.2">
    <property type="protein sequence ID" value="ENSOMYP00000086276.2"/>
    <property type="gene ID" value="ENSOMYG00000039065.2"/>
</dbReference>
<dbReference type="GO" id="GO:0071805">
    <property type="term" value="P:potassium ion transmembrane transport"/>
    <property type="evidence" value="ECO:0007669"/>
    <property type="project" value="UniProtKB-ARBA"/>
</dbReference>
<evidence type="ECO:0000256" key="9">
    <source>
        <dbReference type="ARBA" id="ARBA00023136"/>
    </source>
</evidence>
<keyword evidence="9 13" id="KW-0472">Membrane</keyword>
<comment type="similarity">
    <text evidence="2">Belongs to the ABC transporter superfamily. ABCC family. Conjugate transporter (TC 3.A.1.208) subfamily.</text>
</comment>
<keyword evidence="8 13" id="KW-1133">Transmembrane helix</keyword>
<dbReference type="GO" id="GO:0005524">
    <property type="term" value="F:ATP binding"/>
    <property type="evidence" value="ECO:0007669"/>
    <property type="project" value="UniProtKB-KW"/>
</dbReference>
<feature type="compositionally biased region" description="Acidic residues" evidence="12">
    <location>
        <begin position="902"/>
        <end position="915"/>
    </location>
</feature>
<dbReference type="PROSITE" id="PS00211">
    <property type="entry name" value="ABC_TRANSPORTER_1"/>
    <property type="match status" value="2"/>
</dbReference>
<evidence type="ECO:0000256" key="13">
    <source>
        <dbReference type="SAM" id="Phobius"/>
    </source>
</evidence>
<feature type="transmembrane region" description="Helical" evidence="13">
    <location>
        <begin position="106"/>
        <end position="124"/>
    </location>
</feature>
<feature type="domain" description="ABC transmembrane type-1" evidence="15">
    <location>
        <begin position="304"/>
        <end position="604"/>
    </location>
</feature>
<evidence type="ECO:0000256" key="7">
    <source>
        <dbReference type="ARBA" id="ARBA00022840"/>
    </source>
</evidence>
<dbReference type="GO" id="GO:0140359">
    <property type="term" value="F:ABC-type transporter activity"/>
    <property type="evidence" value="ECO:0007669"/>
    <property type="project" value="InterPro"/>
</dbReference>
<feature type="transmembrane region" description="Helical" evidence="13">
    <location>
        <begin position="73"/>
        <end position="94"/>
    </location>
</feature>
<evidence type="ECO:0000256" key="6">
    <source>
        <dbReference type="ARBA" id="ARBA00022741"/>
    </source>
</evidence>
<feature type="transmembrane region" description="Helical" evidence="13">
    <location>
        <begin position="1176"/>
        <end position="1195"/>
    </location>
</feature>
<dbReference type="FunFam" id="1.20.1560.10:FF:000006">
    <property type="entry name" value="ATP-binding cassette, sub-family C (CFTR/MRP), member 9"/>
    <property type="match status" value="1"/>
</dbReference>
<dbReference type="SUPFAM" id="SSF90123">
    <property type="entry name" value="ABC transporter transmembrane region"/>
    <property type="match status" value="2"/>
</dbReference>
<feature type="transmembrane region" description="Helical" evidence="13">
    <location>
        <begin position="462"/>
        <end position="480"/>
    </location>
</feature>
<dbReference type="GO" id="GO:0005886">
    <property type="term" value="C:plasma membrane"/>
    <property type="evidence" value="ECO:0007669"/>
    <property type="project" value="UniProtKB-ARBA"/>
</dbReference>
<dbReference type="GeneTree" id="ENSGT00940000156626"/>
<evidence type="ECO:0000256" key="8">
    <source>
        <dbReference type="ARBA" id="ARBA00022989"/>
    </source>
</evidence>
<dbReference type="GO" id="GO:0033198">
    <property type="term" value="P:response to ATP"/>
    <property type="evidence" value="ECO:0007669"/>
    <property type="project" value="UniProtKB-ARBA"/>
</dbReference>
<organism evidence="16 17">
    <name type="scientific">Oncorhynchus mykiss</name>
    <name type="common">Rainbow trout</name>
    <name type="synonym">Salmo gairdneri</name>
    <dbReference type="NCBI Taxonomy" id="8022"/>
    <lineage>
        <taxon>Eukaryota</taxon>
        <taxon>Metazoa</taxon>
        <taxon>Chordata</taxon>
        <taxon>Craniata</taxon>
        <taxon>Vertebrata</taxon>
        <taxon>Euteleostomi</taxon>
        <taxon>Actinopterygii</taxon>
        <taxon>Neopterygii</taxon>
        <taxon>Teleostei</taxon>
        <taxon>Protacanthopterygii</taxon>
        <taxon>Salmoniformes</taxon>
        <taxon>Salmonidae</taxon>
        <taxon>Salmoninae</taxon>
        <taxon>Oncorhynchus</taxon>
    </lineage>
</organism>
<feature type="transmembrane region" description="Helical" evidence="13">
    <location>
        <begin position="311"/>
        <end position="331"/>
    </location>
</feature>
<feature type="region of interest" description="Disordered" evidence="12">
    <location>
        <begin position="893"/>
        <end position="915"/>
    </location>
</feature>
<reference evidence="16" key="1">
    <citation type="submission" date="2020-07" db="EMBL/GenBank/DDBJ databases">
        <title>A long reads based de novo assembly of the rainbow trout Arlee double haploid line genome.</title>
        <authorList>
            <person name="Gao G."/>
            <person name="Palti Y."/>
        </authorList>
    </citation>
    <scope>NUCLEOTIDE SEQUENCE [LARGE SCALE GENOMIC DNA]</scope>
</reference>
<keyword evidence="3" id="KW-0813">Transport</keyword>
<evidence type="ECO:0000256" key="1">
    <source>
        <dbReference type="ARBA" id="ARBA00004370"/>
    </source>
</evidence>
<evidence type="ECO:0000313" key="16">
    <source>
        <dbReference type="Ensembl" id="ENSOMYP00000086276.2"/>
    </source>
</evidence>
<evidence type="ECO:0000256" key="11">
    <source>
        <dbReference type="ARBA" id="ARBA00023180"/>
    </source>
</evidence>
<dbReference type="InterPro" id="IPR017871">
    <property type="entry name" value="ABC_transporter-like_CS"/>
</dbReference>
<dbReference type="GO" id="GO:0016887">
    <property type="term" value="F:ATP hydrolysis activity"/>
    <property type="evidence" value="ECO:0007669"/>
    <property type="project" value="InterPro"/>
</dbReference>
<dbReference type="PANTHER" id="PTHR24223">
    <property type="entry name" value="ATP-BINDING CASSETTE SUB-FAMILY C"/>
    <property type="match status" value="1"/>
</dbReference>
<keyword evidence="17" id="KW-1185">Reference proteome</keyword>
<name>A0A8C7TUX9_ONCMY</name>
<dbReference type="Pfam" id="PF00664">
    <property type="entry name" value="ABC_membrane"/>
    <property type="match status" value="2"/>
</dbReference>
<dbReference type="Gene3D" id="3.40.50.300">
    <property type="entry name" value="P-loop containing nucleotide triphosphate hydrolases"/>
    <property type="match status" value="2"/>
</dbReference>
<evidence type="ECO:0000256" key="2">
    <source>
        <dbReference type="ARBA" id="ARBA00009726"/>
    </source>
</evidence>
<dbReference type="Gene3D" id="1.20.1560.10">
    <property type="entry name" value="ABC transporter type 1, transmembrane domain"/>
    <property type="match status" value="2"/>
</dbReference>
<keyword evidence="4 13" id="KW-0812">Transmembrane</keyword>
<feature type="transmembrane region" description="Helical" evidence="13">
    <location>
        <begin position="136"/>
        <end position="155"/>
    </location>
</feature>
<dbReference type="FunFam" id="3.40.50.300:FF:000197">
    <property type="entry name" value="ATP-binding cassette, sub-family C (CFTR/MRP), member 9"/>
    <property type="match status" value="1"/>
</dbReference>
<dbReference type="GO" id="GO:0032991">
    <property type="term" value="C:protein-containing complex"/>
    <property type="evidence" value="ECO:0007669"/>
    <property type="project" value="UniProtKB-ARBA"/>
</dbReference>
<dbReference type="InterPro" id="IPR000388">
    <property type="entry name" value="ABCC8/9"/>
</dbReference>
<dbReference type="PROSITE" id="PS50929">
    <property type="entry name" value="ABC_TM1F"/>
    <property type="match status" value="2"/>
</dbReference>
<evidence type="ECO:0000256" key="5">
    <source>
        <dbReference type="ARBA" id="ARBA00022737"/>
    </source>
</evidence>
<dbReference type="Pfam" id="PF00005">
    <property type="entry name" value="ABC_tran"/>
    <property type="match status" value="2"/>
</dbReference>
<dbReference type="PROSITE" id="PS50893">
    <property type="entry name" value="ABC_TRANSPORTER_2"/>
    <property type="match status" value="2"/>
</dbReference>
<reference evidence="16" key="3">
    <citation type="submission" date="2025-09" db="UniProtKB">
        <authorList>
            <consortium name="Ensembl"/>
        </authorList>
    </citation>
    <scope>IDENTIFICATION</scope>
</reference>
<dbReference type="CDD" id="cd18591">
    <property type="entry name" value="ABC_6TM_SUR1_D1_like"/>
    <property type="match status" value="1"/>
</dbReference>
<dbReference type="Proteomes" id="UP000694395">
    <property type="component" value="Chromosome 2"/>
</dbReference>
<dbReference type="CDD" id="cd18602">
    <property type="entry name" value="ABC_6TM_SUR1_D2_like"/>
    <property type="match status" value="1"/>
</dbReference>
<keyword evidence="6" id="KW-0547">Nucleotide-binding</keyword>
<sequence>MSLAFCGNENNSLAYNVDSGVLNNGCFLDALNVVPHIFLLFITFPILFIGWGSQSSKVHIHHSTWLHFPGHNLRWLLTFVLLFVLVCEIAEGVVSDGFTQSLHLHLYMPAGLAFMAGITSIIYYHNIETSNFPKLLLALLFYWVLAFLMKTIKFAKYTEHGIGLRQLRYGITGLLALLYGLLLAVEINVILGRRYLCFTEATEVKPPEDLQDLGVRFLQPFVNLLSKATYWWMNTFITAAHRRPIDLKVIGKLPIAMRALTNYLKLRKAFESQRKDTYWPLGSMPQDPKWIWRALCQAFGRPLIISITFRFLADLLGFAGPLCISGIVHHISKENRTIQPPLLGVYFISSQEFLANAYVLAVLLFFALILQRTFLQASYYVAIETGINLRGAIQTKIYNKIMRLCTSNMSMGELTVGQICNLVAIDTNQLMWFFFLCPNLWAMPVQIIVGVILLYYLLGISALIGATVIAVLAPVQYFVATKLSQAQKSTLEYSSERLKKTNELLRGIKLLKLYAWEHIFCHSVEETRGKELTSLQAFALYTSISIFMNAAIPIAAVLTTFVVHVHISEEADLSPAVAFASLSLFHILVTPLFLLSSVVRSTVKALVRTTRGTTRGITRGTTRGTTTTPSCCPSISLYLSFSLITLFSTHVFSVCVSLSGQLTMIVGQVGCGKSSLLLAALGEMQRVSGTVTWNRTTSQDDTDSSVAYASQKPWLLNATLVENITFEMPMIKPRYKAVIEACSLQPDIDILPQGDQTEIGERGIVLSGGQRQRIGVARALYQQANVVFLDDPFSALDIHLSDHLMQEGILKLLREEKRTVVLVTHKLQYLPHADWIVAMKNGTTQTEGTLKDIQNSEPELFEQWKTLMHRQDGEFEKSMTVLERKNLRRAMYSKEAAKTEEEDKEESVDSDEDDNLSQAMRHRTTIPWHSCGVYLSSAGLLLLLLLLLSQLFKHSLMVAIDYWLAHWTSRVINAKMEECGFSHSWYLSVFSVLCCLGIVLCLVTSVAVEWTGLRVAKELHHNLLSKIILAPMRLFETTPLGSILNRFSSDTNTIDQHIPATLECLSRSTLLCVSALGVISYVTPVFLIALVPLAIACYFIQKYFRVASRDLQQLEDSTQLPLLSHFSETVEGLTTIRAFKYEPKFRQRLLEFTDANNIASLFLTAANRWLEVRMEYIGACVVLIAAVASISNSLYNHLSTGLVGLGLTYALMVSNYLNWMVRNLADMEVQLGSVKRINGLLQTEPENYEGLLTASQVPDGWPQQGEIQIENLSVRYDTTLKPVLKQVNAHISPGQKVGICGRTGSGKSSFSLAFFRMVDMFEGRIIIDDIDIAKLPLQTLRSRFSIILQDPILFSGTIRFNLDPEMKATDDMLWEALDIAQLKPVVKTLPGGLDATVTEGGENFSQGQRQLFCLARAFVRKSSILIMDEATASIDMATESILQKVVMTAFADRTVVTIAHRVHTILKADLVIVMKRGLILEYDRPQALLEKEDSVFASFVKADK</sequence>
<evidence type="ECO:0000256" key="3">
    <source>
        <dbReference type="ARBA" id="ARBA00022448"/>
    </source>
</evidence>
<feature type="transmembrane region" description="Helical" evidence="13">
    <location>
        <begin position="538"/>
        <end position="567"/>
    </location>
</feature>
<accession>A0A8C7TUX9</accession>
<dbReference type="SUPFAM" id="SSF52540">
    <property type="entry name" value="P-loop containing nucleoside triphosphate hydrolases"/>
    <property type="match status" value="2"/>
</dbReference>
<feature type="transmembrane region" description="Helical" evidence="13">
    <location>
        <begin position="432"/>
        <end position="456"/>
    </location>
</feature>
<feature type="domain" description="ABC transporter" evidence="14">
    <location>
        <begin position="632"/>
        <end position="866"/>
    </location>
</feature>
<evidence type="ECO:0000259" key="15">
    <source>
        <dbReference type="PROSITE" id="PS50929"/>
    </source>
</evidence>
<dbReference type="SMART" id="SM00382">
    <property type="entry name" value="AAA"/>
    <property type="match status" value="2"/>
</dbReference>